<evidence type="ECO:0000256" key="11">
    <source>
        <dbReference type="SAM" id="MobiDB-lite"/>
    </source>
</evidence>
<feature type="domain" description="tRNase Z endonuclease" evidence="12">
    <location>
        <begin position="103"/>
        <end position="165"/>
    </location>
</feature>
<reference evidence="13 14" key="1">
    <citation type="submission" date="2024-09" db="EMBL/GenBank/DDBJ databases">
        <title>Rethinking Asexuality: The Enigmatic Case of Functional Sexual Genes in Lepraria (Stereocaulaceae).</title>
        <authorList>
            <person name="Doellman M."/>
            <person name="Sun Y."/>
            <person name="Barcenas-Pena A."/>
            <person name="Lumbsch H.T."/>
            <person name="Grewe F."/>
        </authorList>
    </citation>
    <scope>NUCLEOTIDE SEQUENCE [LARGE SCALE GENOMIC DNA]</scope>
    <source>
        <strain evidence="13 14">Grewe 0041</strain>
    </source>
</reference>
<evidence type="ECO:0000256" key="6">
    <source>
        <dbReference type="ARBA" id="ARBA00022722"/>
    </source>
</evidence>
<organism evidence="13 14">
    <name type="scientific">Lepraria finkii</name>
    <dbReference type="NCBI Taxonomy" id="1340010"/>
    <lineage>
        <taxon>Eukaryota</taxon>
        <taxon>Fungi</taxon>
        <taxon>Dikarya</taxon>
        <taxon>Ascomycota</taxon>
        <taxon>Pezizomycotina</taxon>
        <taxon>Lecanoromycetes</taxon>
        <taxon>OSLEUM clade</taxon>
        <taxon>Lecanoromycetidae</taxon>
        <taxon>Lecanorales</taxon>
        <taxon>Lecanorineae</taxon>
        <taxon>Stereocaulaceae</taxon>
        <taxon>Lepraria</taxon>
    </lineage>
</organism>
<evidence type="ECO:0000259" key="12">
    <source>
        <dbReference type="Pfam" id="PF13691"/>
    </source>
</evidence>
<evidence type="ECO:0000256" key="4">
    <source>
        <dbReference type="ARBA" id="ARBA00012477"/>
    </source>
</evidence>
<evidence type="ECO:0000256" key="7">
    <source>
        <dbReference type="ARBA" id="ARBA00022723"/>
    </source>
</evidence>
<dbReference type="EC" id="3.1.26.11" evidence="4"/>
<accession>A0ABR4BFQ0</accession>
<keyword evidence="9" id="KW-0378">Hydrolase</keyword>
<keyword evidence="14" id="KW-1185">Reference proteome</keyword>
<comment type="catalytic activity">
    <reaction evidence="1">
        <text>Endonucleolytic cleavage of RNA, removing extra 3' nucleotides from tRNA precursor, generating 3' termini of tRNAs. A 3'-hydroxy group is left at the tRNA terminus and a 5'-phosphoryl group is left at the trailer molecule.</text>
        <dbReference type="EC" id="3.1.26.11"/>
    </reaction>
</comment>
<feature type="compositionally biased region" description="Basic and acidic residues" evidence="11">
    <location>
        <begin position="1121"/>
        <end position="1139"/>
    </location>
</feature>
<dbReference type="PANTHER" id="PTHR12553">
    <property type="entry name" value="ZINC PHOSPHODIESTERASE ELAC PROTEIN 2"/>
    <property type="match status" value="1"/>
</dbReference>
<evidence type="ECO:0000256" key="9">
    <source>
        <dbReference type="ARBA" id="ARBA00022801"/>
    </source>
</evidence>
<dbReference type="Pfam" id="PF13691">
    <property type="entry name" value="Lactamase_B_4"/>
    <property type="match status" value="1"/>
</dbReference>
<proteinExistence type="inferred from homology"/>
<dbReference type="EMBL" id="JBHFEH010000014">
    <property type="protein sequence ID" value="KAL2054743.1"/>
    <property type="molecule type" value="Genomic_DNA"/>
</dbReference>
<dbReference type="Gene3D" id="3.60.15.10">
    <property type="entry name" value="Ribonuclease Z/Hydroxyacylglutathione hydrolase-like"/>
    <property type="match status" value="2"/>
</dbReference>
<dbReference type="CDD" id="cd07718">
    <property type="entry name" value="RNaseZ_ELAC1_ELAC2-C-term-like_MBL-fold"/>
    <property type="match status" value="1"/>
</dbReference>
<keyword evidence="8" id="KW-0255">Endonuclease</keyword>
<evidence type="ECO:0000313" key="14">
    <source>
        <dbReference type="Proteomes" id="UP001590951"/>
    </source>
</evidence>
<keyword evidence="10" id="KW-0862">Zinc</keyword>
<evidence type="ECO:0000256" key="10">
    <source>
        <dbReference type="ARBA" id="ARBA00022833"/>
    </source>
</evidence>
<keyword evidence="7" id="KW-0479">Metal-binding</keyword>
<name>A0ABR4BFQ0_9LECA</name>
<dbReference type="InterPro" id="IPR036866">
    <property type="entry name" value="RibonucZ/Hydroxyglut_hydro"/>
</dbReference>
<feature type="compositionally biased region" description="Basic and acidic residues" evidence="11">
    <location>
        <begin position="193"/>
        <end position="204"/>
    </location>
</feature>
<comment type="cofactor">
    <cofactor evidence="2">
        <name>Zn(2+)</name>
        <dbReference type="ChEBI" id="CHEBI:29105"/>
    </cofactor>
</comment>
<feature type="region of interest" description="Disordered" evidence="11">
    <location>
        <begin position="1103"/>
        <end position="1202"/>
    </location>
</feature>
<evidence type="ECO:0000313" key="13">
    <source>
        <dbReference type="EMBL" id="KAL2054743.1"/>
    </source>
</evidence>
<evidence type="ECO:0000256" key="3">
    <source>
        <dbReference type="ARBA" id="ARBA00007823"/>
    </source>
</evidence>
<feature type="compositionally biased region" description="Polar residues" evidence="11">
    <location>
        <begin position="1004"/>
        <end position="1049"/>
    </location>
</feature>
<feature type="compositionally biased region" description="Basic and acidic residues" evidence="11">
    <location>
        <begin position="1151"/>
        <end position="1165"/>
    </location>
</feature>
<sequence length="1202" mass="133668">MRHVPRFSSSQSGQLLTQSVKVPTVTADCKRLISDFSLHKVTAPTKRTLKKFVPLATGKTSSKYCERQEKVSKVLKTVRSATKSRAKTRPQVPVYVKMKSHIQFITTPTADTPGTALLLHFDDKRYLIGNIHEGLQRAGLQVGAKFFKAKDFFLTGRTEWSTTGGLMGMILTLADAAISSAAARAETLRLKVERRKAREEEESRRKKPSKKASSESLQQKATKSSELVEEDPTVTLHGGPNLTHTLATARSFIFRKGTPIKINEHHKEEQIDDTERDWEPTWADNRIQVWAMPIAPSNSNDDSISIRQEPRKRSLGEFMTGQRPTPAEVADQWSIHPSSPEDQPERDQQTREFVVNEMFSSSWRYDNLAETPLHHVKLPAGIFVRNSVTKKLEKYTGSVPDGTTPVPNINVLVRQPWPGALIDHLPPTKSSNVAMSYIIRNHKQRGKFRPAAAKELKVPPGPNWAALAAGSEVQSSDGKTITPDMVLEKGKDGSGIAVVDLPSQDYVKSLVNRPEWASEKVMTGIGAIVWILGPSVVNNEKLSAFINEHSKLKHVISSPDQCPNYLSMTSAASSAIRHNLIDPTRYPIPIHNNSLPSHPEEAHHGLETLSESRLPARRGLKIHLEPRFEVTDKEVVPHLNTALVVQETPPEVLKLGQAAQQEVRSNAVQDETASQGLPSQDAEIICLGTGSALPSQHRNVSATLLRVPGCGSYLLDCGENTLGQLKRIYTEEQLAEVLRDLKLIWISHLHADHHLGTTSVVKAWYEEVHGKDPAKRPRPSLTEALLAPGKFLDKEKRLFVVSTRNMMRWLEEYSSVEDYGYNQIVPLESRPTNWKNPDLCTLEWNGLDVGFKTSKDSWVKSAIRKATGLTNLVAVTVNHCFAAQAVSLTFPTGFKFSYSGDCRPSRDFATIGKGTTVLLHEATFDDELEGDAETKKHSTTREAIGVGAAMGAKRVILTHFSQRYQKIPSTSSMNTMNVKLEDVEPTEDSDQPIEGVEPIVETPAPTSNLSNGPSEEAAQKQSENDTQNQRNQPDPTNKSTFSSLTSIASLTKPPPRPQITDMKIGVAFDYMRVRVGDIMHLEKFNPAMRELYKEAEEDEKAKRAAKEAFSDNEDEVGEGMTKADKVKSANLVERAEKARKGQTKAAKRKKENTEKWENEKAEKANMRNNPASMEGRDVRMGEEAGSEPQVPEEEMDRERAVQ</sequence>
<feature type="region of interest" description="Disordered" evidence="11">
    <location>
        <begin position="312"/>
        <end position="349"/>
    </location>
</feature>
<keyword evidence="5" id="KW-0819">tRNA processing</keyword>
<evidence type="ECO:0000256" key="5">
    <source>
        <dbReference type="ARBA" id="ARBA00022694"/>
    </source>
</evidence>
<dbReference type="InterPro" id="IPR047151">
    <property type="entry name" value="RNZ2-like"/>
</dbReference>
<feature type="region of interest" description="Disordered" evidence="11">
    <location>
        <begin position="1000"/>
        <end position="1060"/>
    </location>
</feature>
<gene>
    <name evidence="13" type="ORF">ABVK25_005047</name>
</gene>
<evidence type="ECO:0000256" key="8">
    <source>
        <dbReference type="ARBA" id="ARBA00022759"/>
    </source>
</evidence>
<comment type="caution">
    <text evidence="13">The sequence shown here is derived from an EMBL/GenBank/DDBJ whole genome shotgun (WGS) entry which is preliminary data.</text>
</comment>
<dbReference type="PANTHER" id="PTHR12553:SF49">
    <property type="entry name" value="ZINC PHOSPHODIESTERASE ELAC PROTEIN 2"/>
    <property type="match status" value="1"/>
</dbReference>
<dbReference type="Proteomes" id="UP001590951">
    <property type="component" value="Unassembled WGS sequence"/>
</dbReference>
<dbReference type="InterPro" id="IPR027794">
    <property type="entry name" value="tRNase_Z_dom"/>
</dbReference>
<keyword evidence="6" id="KW-0540">Nuclease</keyword>
<protein>
    <recommendedName>
        <fullName evidence="4">ribonuclease Z</fullName>
        <ecNumber evidence="4">3.1.26.11</ecNumber>
    </recommendedName>
</protein>
<dbReference type="SUPFAM" id="SSF56281">
    <property type="entry name" value="Metallo-hydrolase/oxidoreductase"/>
    <property type="match status" value="2"/>
</dbReference>
<comment type="similarity">
    <text evidence="3">Belongs to the RNase Z family.</text>
</comment>
<evidence type="ECO:0000256" key="2">
    <source>
        <dbReference type="ARBA" id="ARBA00001947"/>
    </source>
</evidence>
<feature type="region of interest" description="Disordered" evidence="11">
    <location>
        <begin position="193"/>
        <end position="242"/>
    </location>
</feature>
<feature type="compositionally biased region" description="Basic residues" evidence="11">
    <location>
        <begin position="1140"/>
        <end position="1150"/>
    </location>
</feature>
<evidence type="ECO:0000256" key="1">
    <source>
        <dbReference type="ARBA" id="ARBA00000402"/>
    </source>
</evidence>